<dbReference type="OrthoDB" id="7249367at2759"/>
<organism evidence="1 2">
    <name type="scientific">Nephila pilipes</name>
    <name type="common">Giant wood spider</name>
    <name type="synonym">Nephila maculata</name>
    <dbReference type="NCBI Taxonomy" id="299642"/>
    <lineage>
        <taxon>Eukaryota</taxon>
        <taxon>Metazoa</taxon>
        <taxon>Ecdysozoa</taxon>
        <taxon>Arthropoda</taxon>
        <taxon>Chelicerata</taxon>
        <taxon>Arachnida</taxon>
        <taxon>Araneae</taxon>
        <taxon>Araneomorphae</taxon>
        <taxon>Entelegynae</taxon>
        <taxon>Araneoidea</taxon>
        <taxon>Nephilidae</taxon>
        <taxon>Nephila</taxon>
    </lineage>
</organism>
<keyword evidence="1" id="KW-0645">Protease</keyword>
<proteinExistence type="predicted"/>
<dbReference type="GO" id="GO:0043022">
    <property type="term" value="F:ribosome binding"/>
    <property type="evidence" value="ECO:0007669"/>
    <property type="project" value="TreeGrafter"/>
</dbReference>
<dbReference type="EMBL" id="BMAW01020225">
    <property type="protein sequence ID" value="GFT66972.1"/>
    <property type="molecule type" value="Genomic_DNA"/>
</dbReference>
<dbReference type="Proteomes" id="UP000887013">
    <property type="component" value="Unassembled WGS sequence"/>
</dbReference>
<dbReference type="GO" id="GO:0032979">
    <property type="term" value="P:protein insertion into mitochondrial inner membrane from matrix"/>
    <property type="evidence" value="ECO:0007669"/>
    <property type="project" value="TreeGrafter"/>
</dbReference>
<keyword evidence="1" id="KW-0378">Hydrolase</keyword>
<sequence length="264" mass="30975">MNKLFVNVFSVFYKSRKQQKFTFDFFRHTFKEKYFNPKLSLIQKVEEIKFLAAVKLTSLLQQRSINTSSNSGGDNKTPKQPVSLMDFKPVMRPDILLSLKNWILAKFIIQPYLDREFTLTDFTIGAKQAVGIVSSYLSQGDFQSMKGLVTDDAIAEIRRNFSKLNVKERQDLFIKLADIFIVFPYQIGIIFDDDSQKRFAEITVVYHIIKDFEEMRAHGRVNSETVKEDIKICNYRFIREYTKGVQSDWTINRLGHFKLCHFEN</sequence>
<gene>
    <name evidence="1" type="primary">Maip1</name>
    <name evidence="1" type="ORF">NPIL_296071</name>
</gene>
<dbReference type="GO" id="GO:0005743">
    <property type="term" value="C:mitochondrial inner membrane"/>
    <property type="evidence" value="ECO:0007669"/>
    <property type="project" value="TreeGrafter"/>
</dbReference>
<protein>
    <submittedName>
        <fullName evidence="1">M-AAA protease-interacting protein 1, mitochondrial</fullName>
    </submittedName>
</protein>
<keyword evidence="2" id="KW-1185">Reference proteome</keyword>
<name>A0A8X6PGE9_NEPPI</name>
<evidence type="ECO:0000313" key="2">
    <source>
        <dbReference type="Proteomes" id="UP000887013"/>
    </source>
</evidence>
<accession>A0A8X6PGE9</accession>
<dbReference type="PANTHER" id="PTHR13333:SF5">
    <property type="entry name" value="M-AAA PROTEASE-INTERACTING PROTEIN 1, MITOCHONDRIAL"/>
    <property type="match status" value="1"/>
</dbReference>
<comment type="caution">
    <text evidence="1">The sequence shown here is derived from an EMBL/GenBank/DDBJ whole genome shotgun (WGS) entry which is preliminary data.</text>
</comment>
<dbReference type="AlphaFoldDB" id="A0A8X6PGE9"/>
<reference evidence="1" key="1">
    <citation type="submission" date="2020-08" db="EMBL/GenBank/DDBJ databases">
        <title>Multicomponent nature underlies the extraordinary mechanical properties of spider dragline silk.</title>
        <authorList>
            <person name="Kono N."/>
            <person name="Nakamura H."/>
            <person name="Mori M."/>
            <person name="Yoshida Y."/>
            <person name="Ohtoshi R."/>
            <person name="Malay A.D."/>
            <person name="Moran D.A.P."/>
            <person name="Tomita M."/>
            <person name="Numata K."/>
            <person name="Arakawa K."/>
        </authorList>
    </citation>
    <scope>NUCLEOTIDE SEQUENCE</scope>
</reference>
<evidence type="ECO:0000313" key="1">
    <source>
        <dbReference type="EMBL" id="GFT66972.1"/>
    </source>
</evidence>
<dbReference type="GO" id="GO:0006508">
    <property type="term" value="P:proteolysis"/>
    <property type="evidence" value="ECO:0007669"/>
    <property type="project" value="UniProtKB-KW"/>
</dbReference>
<dbReference type="PANTHER" id="PTHR13333">
    <property type="entry name" value="M-AAA PROTEASE-INTERACTING PROTEIN 1, MITOCHONDRIAL"/>
    <property type="match status" value="1"/>
</dbReference>
<dbReference type="GO" id="GO:0008233">
    <property type="term" value="F:peptidase activity"/>
    <property type="evidence" value="ECO:0007669"/>
    <property type="project" value="UniProtKB-KW"/>
</dbReference>